<feature type="signal peptide" evidence="1">
    <location>
        <begin position="1"/>
        <end position="24"/>
    </location>
</feature>
<dbReference type="STRING" id="1397694.GCA_000702585_01130"/>
<reference evidence="3 4" key="1">
    <citation type="submission" date="2018-06" db="EMBL/GenBank/DDBJ databases">
        <authorList>
            <consortium name="Pathogen Informatics"/>
            <person name="Doyle S."/>
        </authorList>
    </citation>
    <scope>NUCLEOTIDE SEQUENCE [LARGE SCALE GENOMIC DNA]</scope>
    <source>
        <strain evidence="3 4">NCTC13163</strain>
    </source>
</reference>
<dbReference type="Proteomes" id="UP000254060">
    <property type="component" value="Unassembled WGS sequence"/>
</dbReference>
<dbReference type="InterPro" id="IPR013783">
    <property type="entry name" value="Ig-like_fold"/>
</dbReference>
<gene>
    <name evidence="3" type="ORF">NCTC13163_00615</name>
</gene>
<protein>
    <submittedName>
        <fullName evidence="3">Outer cell wall protein</fullName>
    </submittedName>
</protein>
<feature type="domain" description="Bacterial Ig" evidence="2">
    <location>
        <begin position="1320"/>
        <end position="1396"/>
    </location>
</feature>
<dbReference type="InterPro" id="IPR041498">
    <property type="entry name" value="Big_6"/>
</dbReference>
<dbReference type="EMBL" id="UGGP01000001">
    <property type="protein sequence ID" value="STO07270.1"/>
    <property type="molecule type" value="Genomic_DNA"/>
</dbReference>
<keyword evidence="1" id="KW-0732">Signal</keyword>
<dbReference type="Pfam" id="PF17936">
    <property type="entry name" value="Big_6"/>
    <property type="match status" value="1"/>
</dbReference>
<evidence type="ECO:0000259" key="2">
    <source>
        <dbReference type="Pfam" id="PF17936"/>
    </source>
</evidence>
<evidence type="ECO:0000256" key="1">
    <source>
        <dbReference type="SAM" id="SignalP"/>
    </source>
</evidence>
<proteinExistence type="predicted"/>
<name>A0A377FR06_9BACL</name>
<feature type="chain" id="PRO_5016954811" evidence="1">
    <location>
        <begin position="25"/>
        <end position="1479"/>
    </location>
</feature>
<evidence type="ECO:0000313" key="4">
    <source>
        <dbReference type="Proteomes" id="UP000254060"/>
    </source>
</evidence>
<evidence type="ECO:0000313" key="3">
    <source>
        <dbReference type="EMBL" id="STO07270.1"/>
    </source>
</evidence>
<accession>A0A377FR06</accession>
<dbReference type="Gene3D" id="2.60.40.10">
    <property type="entry name" value="Immunoglobulins"/>
    <property type="match status" value="3"/>
</dbReference>
<sequence length="1479" mass="160315">MKKWIAQLIIVMLVMSSFQMTVTAEEDVIPPEILSYTIAPGEYTVGDTVPVEVVVKDNVTEQNRVYLYLKKPKSGNSLNVWLTYVGDGRYQGELMITEGMEAGVYHLHYISAIDDQGNAYTLWGDDKGQSITTFDTNEDVSPPEILSYTIAPGEYTVGDTVPVEVVVKDNVTEQNRVYLYLKKPKSGNSLNVWLTYVGDGRYQGELTIMEGMEAGVYHLHYISTIDDQGNAYTLWGDDKGQSITMFDTNEDVSPPEILSYTIAPGEYTVGDTVPVEVVVKDNVTEQNRVYLYLKKPKSGNSLNVWLTYVGDDRYQGELMITEGMEAGMYQLNYISAIDDQGNAYTLWGTDDYHFSFRYPSTDTVAPTFNRLEANDVELDEHDTSSFTVHATDDLKLKSAEAVFVNGEERITLSSSLVTPEGFHFDLNRSDFPEGAGKWALHTLTLTDLNQNTTTVSDGFAFTVTTLPKIEPVNAIIVSSDDWWSYMTVNQDVYIMPGATLILGQNTILNGNVYVGGRLRLTGGVQAKREIRASNFTFGYYYPYQDGMVTMSGSNSISSMIATNNLYGTLPFRLSETPVFETNGTVNVSGSYVPLGTLFVNGEVIQAKANGTFRLTVPTPSDNMLRFTMTDQFGKIHRWTYKVYSRDLPVVTTNKNSGIYLQGETVELTTTKQATIYVSKNDASPQPYTDAMILGDSVTLTAYSVDEAELTSESVTRRYEVFHVNDVTNRDTSIQGKAEPGTELTVTLGSLPVQTTAKPDGTFVFEGLELNDDTFTIQAKHGLFTSDVYTKPIRDVLPPVVSGITNGASVATPVTLSFNEGTATLNGKSFGSGETIDEDGTYTLVVRDTSGNETTRQFTIDQTAPIITGVTDRALLNQAVTVTFNEGTATLNGKPFAGGSVNVEGTHVIRVVDLVGNATLVTFTIDLTAPVLEGIDQTFYQDGVTPVFTEGVAKLNGQPFTSGTRITAEGAYTLRLTDAAGNETTREFTIDRTPVTVNGVADGLTKDVVTPTFTEGTATLNGKPYTSGIPITADGAYALVVTDQAGNTTTHTFTIDRTAPLVTGVTNGTFNQDITPVFEETATLNGQAFASGTIVTEEGTYVLVVTDQAGNATDIRFTIDRTKVEVSGVEDGKTFVRATPRFSEGKATLNGVPFTSGQTITKDGSYTLRVVDEAGNETVVRFTIDATPPVLNGLTKGKTHYREVAPLFTEGAATLNGQPFVSGTRISREGVYTLRLVDAIGNETVETFTIDRTRPVVTGVTANQLTNQTVTIRFNEGTATLNGKAFRTNTQVSASGTYALRVTDAAGNYSSISFTIDKVGPTKPTILTLTNKSTRVTGKTEAGATVLVTYDGRTYTTKASSTGVYAYNLKTTKPGATVSVRARDAAGNTSSLTSTKVLNTFSSFTINAVKSTQTVVTGKGNRNATVQAFVGTKAISKPVKVDAKGNYRLTIPKQKTGTVITVNMTQTGYEAMKKTSKVVR</sequence>
<organism evidence="3 4">
    <name type="scientific">Exiguobacterium aurantiacum</name>
    <dbReference type="NCBI Taxonomy" id="33987"/>
    <lineage>
        <taxon>Bacteria</taxon>
        <taxon>Bacillati</taxon>
        <taxon>Bacillota</taxon>
        <taxon>Bacilli</taxon>
        <taxon>Bacillales</taxon>
        <taxon>Bacillales Family XII. Incertae Sedis</taxon>
        <taxon>Exiguobacterium</taxon>
    </lineage>
</organism>